<gene>
    <name evidence="1" type="primary">Nfu_g_1_025896</name>
</gene>
<evidence type="ECO:0000313" key="1">
    <source>
        <dbReference type="EMBL" id="SBP34587.1"/>
    </source>
</evidence>
<reference evidence="1" key="2">
    <citation type="submission" date="2016-06" db="EMBL/GenBank/DDBJ databases">
        <title>The genome of a short-lived fish provides insights into sex chromosome evolution and the genetic control of aging.</title>
        <authorList>
            <person name="Reichwald K."/>
            <person name="Felder M."/>
            <person name="Petzold A."/>
            <person name="Koch P."/>
            <person name="Groth M."/>
            <person name="Platzer M."/>
        </authorList>
    </citation>
    <scope>NUCLEOTIDE SEQUENCE</scope>
    <source>
        <tissue evidence="1">Brain</tissue>
    </source>
</reference>
<name>A0A1A7YVE3_9TELE</name>
<proteinExistence type="predicted"/>
<dbReference type="AlphaFoldDB" id="A0A1A7YVE3"/>
<dbReference type="EMBL" id="HADX01012355">
    <property type="protein sequence ID" value="SBP34587.1"/>
    <property type="molecule type" value="Transcribed_RNA"/>
</dbReference>
<organism evidence="1">
    <name type="scientific">Iconisemion striatum</name>
    <dbReference type="NCBI Taxonomy" id="60296"/>
    <lineage>
        <taxon>Eukaryota</taxon>
        <taxon>Metazoa</taxon>
        <taxon>Chordata</taxon>
        <taxon>Craniata</taxon>
        <taxon>Vertebrata</taxon>
        <taxon>Euteleostomi</taxon>
        <taxon>Actinopterygii</taxon>
        <taxon>Neopterygii</taxon>
        <taxon>Teleostei</taxon>
        <taxon>Neoteleostei</taxon>
        <taxon>Acanthomorphata</taxon>
        <taxon>Ovalentaria</taxon>
        <taxon>Atherinomorphae</taxon>
        <taxon>Cyprinodontiformes</taxon>
        <taxon>Nothobranchiidae</taxon>
        <taxon>Iconisemion</taxon>
    </lineage>
</organism>
<reference evidence="1" key="1">
    <citation type="submission" date="2016-05" db="EMBL/GenBank/DDBJ databases">
        <authorList>
            <person name="Lavstsen T."/>
            <person name="Jespersen J.S."/>
        </authorList>
    </citation>
    <scope>NUCLEOTIDE SEQUENCE</scope>
    <source>
        <tissue evidence="1">Brain</tissue>
    </source>
</reference>
<feature type="non-terminal residue" evidence="1">
    <location>
        <position position="53"/>
    </location>
</feature>
<protein>
    <submittedName>
        <fullName evidence="1">Uncharacterized protein</fullName>
    </submittedName>
</protein>
<feature type="non-terminal residue" evidence="1">
    <location>
        <position position="1"/>
    </location>
</feature>
<accession>A0A1A7YVE3</accession>
<sequence length="53" mass="6102">LSGIDTTHHVWIEGCRDGSQEHHTHREAWGWKHYALGQDRMNGVMCCEILGKN</sequence>